<dbReference type="GeneID" id="108560905"/>
<evidence type="ECO:0000313" key="3">
    <source>
        <dbReference type="RefSeq" id="XP_017774115.1"/>
    </source>
</evidence>
<gene>
    <name evidence="3" type="primary">LOC108560905</name>
</gene>
<proteinExistence type="predicted"/>
<accession>A0ABM1MHR5</accession>
<keyword evidence="2" id="KW-1185">Reference proteome</keyword>
<dbReference type="Proteomes" id="UP000695000">
    <property type="component" value="Unplaced"/>
</dbReference>
<evidence type="ECO:0000313" key="2">
    <source>
        <dbReference type="Proteomes" id="UP000695000"/>
    </source>
</evidence>
<feature type="compositionally biased region" description="Basic and acidic residues" evidence="1">
    <location>
        <begin position="243"/>
        <end position="253"/>
    </location>
</feature>
<feature type="region of interest" description="Disordered" evidence="1">
    <location>
        <begin position="237"/>
        <end position="270"/>
    </location>
</feature>
<evidence type="ECO:0000256" key="1">
    <source>
        <dbReference type="SAM" id="MobiDB-lite"/>
    </source>
</evidence>
<name>A0ABM1MHR5_NICVS</name>
<sequence>MDSLNNTTIYDLDEISDVYMLVKLILYDTFRYDIKGPKTILSHREDLVVGNTIVVKCNDIIRDAIIVHISNDIVYLLNLKNKLSEQFRKEQEKSITSIKERGKNIINASRKMYRKYSKRYNAEKENSILSSNETFTDVSLKKKKMKMFSRMTLRPKKKNITEDPFNLYSRTMKMQNSEQEHGRVPDITHQGPTYNSLLSTRKQFSVADDYIALSSDEDDGQDDSNNLFGSKNIFTRTSISGSEDNKSGSESKRTQGYLSNMYGQKKIKQT</sequence>
<dbReference type="RefSeq" id="XP_017774115.1">
    <property type="nucleotide sequence ID" value="XM_017918626.1"/>
</dbReference>
<reference evidence="3" key="1">
    <citation type="submission" date="2025-08" db="UniProtKB">
        <authorList>
            <consortium name="RefSeq"/>
        </authorList>
    </citation>
    <scope>IDENTIFICATION</scope>
    <source>
        <tissue evidence="3">Whole Larva</tissue>
    </source>
</reference>
<organism evidence="2 3">
    <name type="scientific">Nicrophorus vespilloides</name>
    <name type="common">Boreal carrion beetle</name>
    <dbReference type="NCBI Taxonomy" id="110193"/>
    <lineage>
        <taxon>Eukaryota</taxon>
        <taxon>Metazoa</taxon>
        <taxon>Ecdysozoa</taxon>
        <taxon>Arthropoda</taxon>
        <taxon>Hexapoda</taxon>
        <taxon>Insecta</taxon>
        <taxon>Pterygota</taxon>
        <taxon>Neoptera</taxon>
        <taxon>Endopterygota</taxon>
        <taxon>Coleoptera</taxon>
        <taxon>Polyphaga</taxon>
        <taxon>Staphyliniformia</taxon>
        <taxon>Silphidae</taxon>
        <taxon>Nicrophorinae</taxon>
        <taxon>Nicrophorus</taxon>
    </lineage>
</organism>
<protein>
    <submittedName>
        <fullName evidence="3">Uncharacterized protein LOC108560905</fullName>
    </submittedName>
</protein>